<proteinExistence type="predicted"/>
<sequence length="246" mass="27725">MKILNIRTLKIQPLLNLVRGCITKNGLVSNKFGGTFASLHGKSLHTSSPLLSEGSIGLTVSANNTGNLEFNQQERLEKLVQDENYKYWLGGFVEGEGALVISIVKNTELTNRVALQPEFNVVQHTNGMEILYSFKILFGNKGTVTKKSGSANVLVYSLKGTKNLKKYVLPFFAKYVAVYSSKYKSEIFDTFSYVINKLDENHRKATSKEDLIELIKLVYTYNPEGKGKQRKRTLEEILDYINDPNQ</sequence>
<keyword evidence="2" id="KW-0540">Nuclease</keyword>
<dbReference type="InterPro" id="IPR004860">
    <property type="entry name" value="LAGLIDADG_dom"/>
</dbReference>
<name>A0A191MX52_9PEZI</name>
<dbReference type="RefSeq" id="YP_009262058.1">
    <property type="nucleotide sequence ID" value="NC_030522.1"/>
</dbReference>
<dbReference type="PANTHER" id="PTHR36181">
    <property type="entry name" value="INTRON-ENCODED ENDONUCLEASE AI3-RELATED"/>
    <property type="match status" value="1"/>
</dbReference>
<dbReference type="EMBL" id="KT380883">
    <property type="protein sequence ID" value="AMX22133.1"/>
    <property type="molecule type" value="Genomic_DNA"/>
</dbReference>
<dbReference type="Pfam" id="PF00961">
    <property type="entry name" value="LAGLIDADG_1"/>
    <property type="match status" value="1"/>
</dbReference>
<geneLocation type="mitochondrion" evidence="2"/>
<protein>
    <submittedName>
        <fullName evidence="2">LAGLIDADG endonuclease</fullName>
    </submittedName>
</protein>
<keyword evidence="2" id="KW-0496">Mitochondrion</keyword>
<reference evidence="2" key="1">
    <citation type="journal article" date="2016" name="PLoS ONE">
        <title>Intron Derived Size Polymorphism in the Mitochondrial Genomes of Closely Related Chrysoporthe Species.</title>
        <authorList>
            <person name="Kanzi A.M."/>
            <person name="Wingfield B.D."/>
            <person name="Steenkamp E.T."/>
            <person name="Naidoo S."/>
            <person name="van der Merwe N.A."/>
        </authorList>
    </citation>
    <scope>NUCLEOTIDE SEQUENCE</scope>
</reference>
<dbReference type="InterPro" id="IPR027434">
    <property type="entry name" value="Homing_endonucl"/>
</dbReference>
<evidence type="ECO:0000259" key="1">
    <source>
        <dbReference type="Pfam" id="PF00961"/>
    </source>
</evidence>
<dbReference type="SUPFAM" id="SSF55608">
    <property type="entry name" value="Homing endonucleases"/>
    <property type="match status" value="1"/>
</dbReference>
<dbReference type="AlphaFoldDB" id="A0A191MX52"/>
<dbReference type="GO" id="GO:0004519">
    <property type="term" value="F:endonuclease activity"/>
    <property type="evidence" value="ECO:0007669"/>
    <property type="project" value="UniProtKB-KW"/>
</dbReference>
<keyword evidence="2" id="KW-0378">Hydrolase</keyword>
<gene>
    <name evidence="2" type="primary">orf246</name>
</gene>
<dbReference type="PANTHER" id="PTHR36181:SF4">
    <property type="entry name" value="LAGLIDADG ENDONUCLEASE"/>
    <property type="match status" value="1"/>
</dbReference>
<dbReference type="GO" id="GO:0005739">
    <property type="term" value="C:mitochondrion"/>
    <property type="evidence" value="ECO:0007669"/>
    <property type="project" value="UniProtKB-ARBA"/>
</dbReference>
<organism evidence="2">
    <name type="scientific">Chrysoporthe austroafricana</name>
    <dbReference type="NCBI Taxonomy" id="354353"/>
    <lineage>
        <taxon>Eukaryota</taxon>
        <taxon>Fungi</taxon>
        <taxon>Dikarya</taxon>
        <taxon>Ascomycota</taxon>
        <taxon>Pezizomycotina</taxon>
        <taxon>Sordariomycetes</taxon>
        <taxon>Sordariomycetidae</taxon>
        <taxon>Diaporthales</taxon>
        <taxon>Cryphonectriaceae</taxon>
        <taxon>Cryphonectria-Endothia species complex</taxon>
        <taxon>Chrysoporthe</taxon>
    </lineage>
</organism>
<evidence type="ECO:0000313" key="2">
    <source>
        <dbReference type="EMBL" id="AMX22133.1"/>
    </source>
</evidence>
<dbReference type="InterPro" id="IPR051289">
    <property type="entry name" value="LAGLIDADG_Endonuclease"/>
</dbReference>
<accession>A0A191MX52</accession>
<dbReference type="Gene3D" id="3.10.28.10">
    <property type="entry name" value="Homing endonucleases"/>
    <property type="match status" value="1"/>
</dbReference>
<feature type="domain" description="Homing endonuclease LAGLIDADG" evidence="1">
    <location>
        <begin position="89"/>
        <end position="184"/>
    </location>
</feature>
<dbReference type="GeneID" id="31078109"/>
<keyword evidence="2" id="KW-0255">Endonuclease</keyword>